<evidence type="ECO:0000313" key="1">
    <source>
        <dbReference type="EMBL" id="PNF34755.1"/>
    </source>
</evidence>
<protein>
    <submittedName>
        <fullName evidence="1">Uncharacterized protein</fullName>
    </submittedName>
</protein>
<organism evidence="1 2">
    <name type="scientific">Cryptotermes secundus</name>
    <dbReference type="NCBI Taxonomy" id="105785"/>
    <lineage>
        <taxon>Eukaryota</taxon>
        <taxon>Metazoa</taxon>
        <taxon>Ecdysozoa</taxon>
        <taxon>Arthropoda</taxon>
        <taxon>Hexapoda</taxon>
        <taxon>Insecta</taxon>
        <taxon>Pterygota</taxon>
        <taxon>Neoptera</taxon>
        <taxon>Polyneoptera</taxon>
        <taxon>Dictyoptera</taxon>
        <taxon>Blattodea</taxon>
        <taxon>Blattoidea</taxon>
        <taxon>Termitoidae</taxon>
        <taxon>Kalotermitidae</taxon>
        <taxon>Cryptotermitinae</taxon>
        <taxon>Cryptotermes</taxon>
    </lineage>
</organism>
<dbReference type="PANTHER" id="PTHR11439:SF491">
    <property type="entry name" value="INTEGRASE CATALYTIC DOMAIN-CONTAINING PROTEIN"/>
    <property type="match status" value="1"/>
</dbReference>
<dbReference type="STRING" id="105785.A0A2J7R1Q0"/>
<dbReference type="Proteomes" id="UP000235965">
    <property type="component" value="Unassembled WGS sequence"/>
</dbReference>
<gene>
    <name evidence="1" type="ORF">B7P43_G04674</name>
</gene>
<reference evidence="1 2" key="1">
    <citation type="submission" date="2017-12" db="EMBL/GenBank/DDBJ databases">
        <title>Hemimetabolous genomes reveal molecular basis of termite eusociality.</title>
        <authorList>
            <person name="Harrison M.C."/>
            <person name="Jongepier E."/>
            <person name="Robertson H.M."/>
            <person name="Arning N."/>
            <person name="Bitard-Feildel T."/>
            <person name="Chao H."/>
            <person name="Childers C.P."/>
            <person name="Dinh H."/>
            <person name="Doddapaneni H."/>
            <person name="Dugan S."/>
            <person name="Gowin J."/>
            <person name="Greiner C."/>
            <person name="Han Y."/>
            <person name="Hu H."/>
            <person name="Hughes D.S.T."/>
            <person name="Huylmans A.-K."/>
            <person name="Kemena C."/>
            <person name="Kremer L.P.M."/>
            <person name="Lee S.L."/>
            <person name="Lopez-Ezquerra A."/>
            <person name="Mallet L."/>
            <person name="Monroy-Kuhn J.M."/>
            <person name="Moser A."/>
            <person name="Murali S.C."/>
            <person name="Muzny D.M."/>
            <person name="Otani S."/>
            <person name="Piulachs M.-D."/>
            <person name="Poelchau M."/>
            <person name="Qu J."/>
            <person name="Schaub F."/>
            <person name="Wada-Katsumata A."/>
            <person name="Worley K.C."/>
            <person name="Xie Q."/>
            <person name="Ylla G."/>
            <person name="Poulsen M."/>
            <person name="Gibbs R.A."/>
            <person name="Schal C."/>
            <person name="Richards S."/>
            <person name="Belles X."/>
            <person name="Korb J."/>
            <person name="Bornberg-Bauer E."/>
        </authorList>
    </citation>
    <scope>NUCLEOTIDE SEQUENCE [LARGE SCALE GENOMIC DNA]</scope>
    <source>
        <tissue evidence="1">Whole body</tissue>
    </source>
</reference>
<accession>A0A2J7R1Q0</accession>
<dbReference type="OrthoDB" id="8190554at2759"/>
<proteinExistence type="predicted"/>
<comment type="caution">
    <text evidence="1">The sequence shown here is derived from an EMBL/GenBank/DDBJ whole genome shotgun (WGS) entry which is preliminary data.</text>
</comment>
<dbReference type="PANTHER" id="PTHR11439">
    <property type="entry name" value="GAG-POL-RELATED RETROTRANSPOSON"/>
    <property type="match status" value="1"/>
</dbReference>
<evidence type="ECO:0000313" key="2">
    <source>
        <dbReference type="Proteomes" id="UP000235965"/>
    </source>
</evidence>
<dbReference type="InParanoid" id="A0A2J7R1Q0"/>
<name>A0A2J7R1Q0_9NEOP</name>
<dbReference type="AlphaFoldDB" id="A0A2J7R1Q0"/>
<sequence length="127" mass="14288">MDTLKPELTPLEVKQIKDIVSEPVENRPYRALVGCLMYACLVTRPDLSIAVNFFSQYQSKATKVPEAYFVLSSRDQELGGLWYRSHSETILVGYADADFANGVDRKSVTGYLFKLYGNLIVWVCVGV</sequence>
<dbReference type="EMBL" id="NEVH01008203">
    <property type="protein sequence ID" value="PNF34755.1"/>
    <property type="molecule type" value="Genomic_DNA"/>
</dbReference>
<keyword evidence="2" id="KW-1185">Reference proteome</keyword>